<proteinExistence type="predicted"/>
<dbReference type="EMBL" id="JAYKBW010000006">
    <property type="protein sequence ID" value="MEB3074888.1"/>
    <property type="molecule type" value="Genomic_DNA"/>
</dbReference>
<accession>A0ABU5Z931</accession>
<reference evidence="1 2" key="1">
    <citation type="submission" date="2023-12" db="EMBL/GenBank/DDBJ databases">
        <title>Genomic sequences of Capnocytophaga and Parvimonas strains.</title>
        <authorList>
            <person name="Watt R.M."/>
            <person name="Wang M."/>
            <person name="Yang T."/>
            <person name="Tong W.M."/>
        </authorList>
    </citation>
    <scope>NUCLEOTIDE SEQUENCE [LARGE SCALE GENOMIC DNA]</scope>
    <source>
        <strain evidence="1 2">CCUG 13096</strain>
    </source>
</reference>
<evidence type="ECO:0000313" key="2">
    <source>
        <dbReference type="Proteomes" id="UP001311730"/>
    </source>
</evidence>
<name>A0ABU5Z931_9FLAO</name>
<comment type="caution">
    <text evidence="1">The sequence shown here is derived from an EMBL/GenBank/DDBJ whole genome shotgun (WGS) entry which is preliminary data.</text>
</comment>
<sequence length="91" mass="10785">MKPFCTVWTSVIRKRWLSMYITPAYDRIIHSHYNDIELVLGAIDDLRIWKAKDNSETPITKEELMAGDYQLMGIYTHIQVEKRIIDKLITE</sequence>
<keyword evidence="2" id="KW-1185">Reference proteome</keyword>
<dbReference type="RefSeq" id="WP_323983193.1">
    <property type="nucleotide sequence ID" value="NZ_JAYKBW010000006.1"/>
</dbReference>
<evidence type="ECO:0000313" key="1">
    <source>
        <dbReference type="EMBL" id="MEB3074888.1"/>
    </source>
</evidence>
<dbReference type="Proteomes" id="UP001311730">
    <property type="component" value="Unassembled WGS sequence"/>
</dbReference>
<gene>
    <name evidence="1" type="ORF">VJJ08_06180</name>
</gene>
<organism evidence="1 2">
    <name type="scientific">Capnocytophaga gingivalis</name>
    <dbReference type="NCBI Taxonomy" id="1017"/>
    <lineage>
        <taxon>Bacteria</taxon>
        <taxon>Pseudomonadati</taxon>
        <taxon>Bacteroidota</taxon>
        <taxon>Flavobacteriia</taxon>
        <taxon>Flavobacteriales</taxon>
        <taxon>Flavobacteriaceae</taxon>
        <taxon>Capnocytophaga</taxon>
    </lineage>
</organism>
<protein>
    <submittedName>
        <fullName evidence="1">Uncharacterized protein</fullName>
    </submittedName>
</protein>